<dbReference type="EC" id="1.4.4.2" evidence="5"/>
<reference evidence="9" key="2">
    <citation type="submission" date="2020-09" db="EMBL/GenBank/DDBJ databases">
        <authorList>
            <person name="Sun Q."/>
            <person name="Zhou Y."/>
        </authorList>
    </citation>
    <scope>NUCLEOTIDE SEQUENCE</scope>
    <source>
        <strain evidence="9">CGMCC 1.15447</strain>
    </source>
</reference>
<name>A0A916W5G7_9BACT</name>
<comment type="similarity">
    <text evidence="5">Belongs to the GcvP family. C-terminal subunit subfamily.</text>
</comment>
<dbReference type="InterPro" id="IPR015424">
    <property type="entry name" value="PyrdxlP-dep_Trfase"/>
</dbReference>
<evidence type="ECO:0000259" key="8">
    <source>
        <dbReference type="Pfam" id="PF21478"/>
    </source>
</evidence>
<gene>
    <name evidence="5 9" type="primary">gcvPB</name>
    <name evidence="9" type="ORF">GCM10011507_19680</name>
</gene>
<sequence>MSQITPPSEVNKISKKISDKQQKFAGSPKKATTHVNQNEDLIFEKSSPGKKAYRLAELDVPAVDAASLLGAAARTDLGVMPELSEIEIIRHFTRLSTWNYAIDLGMYPLGSCTMKYNPRINELVSRLEGIADAHPYQPESLSQGCLGIMKVLSDALVEITGMDTITLQPAAGAHGEFTGILLARAYHEAKGNPRKKILIPDSAHGTNPATAAVCGYEVANLKSNAQGMVDVAELERLVDEDTAALMLTNPSTIGVFESEIHKIADVLHAKGALLYMDGANMNALCGKTRPGDFGVDVMHLNLHKTFSTPHGGGGPGSGPVACKKILEPFLPTPVLVTRADGTLGLEYNRPQTVGRVRAFYGNFGMFVRALAYILANGPDGLRQTTEDAVLNANYIRAKLSDTFELPYKAPSLHEVVFSDKRQAKNGVKTGDMGKRLIDYGFHAYTVSFPLVVPGAMMIEPTESESREELDLLIDALKQIAREAEENPELVQTAPHTTRAQRLDETTAARKPVLRWKAPAASTPVAVDSAAKEW</sequence>
<keyword evidence="2 5" id="KW-0663">Pyridoxal phosphate</keyword>
<dbReference type="FunFam" id="3.40.640.10:FF:000224">
    <property type="entry name" value="Probable glycine dehydrogenase (decarboxylating) subunit 2"/>
    <property type="match status" value="1"/>
</dbReference>
<comment type="subunit">
    <text evidence="5">The glycine cleavage system is composed of four proteins: P, T, L and H. In this organism, the P 'protein' is a heterodimer of two subunits.</text>
</comment>
<evidence type="ECO:0000256" key="2">
    <source>
        <dbReference type="ARBA" id="ARBA00022898"/>
    </source>
</evidence>
<comment type="cofactor">
    <cofactor evidence="5">
        <name>pyridoxal 5'-phosphate</name>
        <dbReference type="ChEBI" id="CHEBI:597326"/>
    </cofactor>
</comment>
<dbReference type="GO" id="GO:0004375">
    <property type="term" value="F:glycine dehydrogenase (decarboxylating) activity"/>
    <property type="evidence" value="ECO:0007669"/>
    <property type="project" value="UniProtKB-EC"/>
</dbReference>
<dbReference type="GO" id="GO:0005960">
    <property type="term" value="C:glycine cleavage complex"/>
    <property type="evidence" value="ECO:0007669"/>
    <property type="project" value="TreeGrafter"/>
</dbReference>
<dbReference type="Proteomes" id="UP000648801">
    <property type="component" value="Unassembled WGS sequence"/>
</dbReference>
<dbReference type="AlphaFoldDB" id="A0A916W5G7"/>
<feature type="domain" description="Glycine dehydrogenase C-terminal" evidence="8">
    <location>
        <begin position="385"/>
        <end position="485"/>
    </location>
</feature>
<keyword evidence="3 5" id="KW-0560">Oxidoreductase</keyword>
<feature type="domain" description="Aminotransferase class V" evidence="7">
    <location>
        <begin position="182"/>
        <end position="311"/>
    </location>
</feature>
<proteinExistence type="inferred from homology"/>
<evidence type="ECO:0000313" key="10">
    <source>
        <dbReference type="Proteomes" id="UP000648801"/>
    </source>
</evidence>
<feature type="region of interest" description="Disordered" evidence="6">
    <location>
        <begin position="1"/>
        <end position="32"/>
    </location>
</feature>
<reference evidence="9" key="1">
    <citation type="journal article" date="2014" name="Int. J. Syst. Evol. Microbiol.">
        <title>Complete genome sequence of Corynebacterium casei LMG S-19264T (=DSM 44701T), isolated from a smear-ripened cheese.</title>
        <authorList>
            <consortium name="US DOE Joint Genome Institute (JGI-PGF)"/>
            <person name="Walter F."/>
            <person name="Albersmeier A."/>
            <person name="Kalinowski J."/>
            <person name="Ruckert C."/>
        </authorList>
    </citation>
    <scope>NUCLEOTIDE SEQUENCE</scope>
    <source>
        <strain evidence="9">CGMCC 1.15447</strain>
    </source>
</reference>
<dbReference type="Gene3D" id="3.90.1150.10">
    <property type="entry name" value="Aspartate Aminotransferase, domain 1"/>
    <property type="match status" value="1"/>
</dbReference>
<dbReference type="Gene3D" id="6.20.440.10">
    <property type="match status" value="1"/>
</dbReference>
<dbReference type="InterPro" id="IPR049316">
    <property type="entry name" value="GDC-P_C"/>
</dbReference>
<dbReference type="SUPFAM" id="SSF53383">
    <property type="entry name" value="PLP-dependent transferases"/>
    <property type="match status" value="1"/>
</dbReference>
<dbReference type="InterPro" id="IPR015421">
    <property type="entry name" value="PyrdxlP-dep_Trfase_major"/>
</dbReference>
<dbReference type="Pfam" id="PF21478">
    <property type="entry name" value="GcvP2_C"/>
    <property type="match status" value="1"/>
</dbReference>
<dbReference type="NCBIfam" id="NF003346">
    <property type="entry name" value="PRK04366.1"/>
    <property type="match status" value="1"/>
</dbReference>
<evidence type="ECO:0000256" key="3">
    <source>
        <dbReference type="ARBA" id="ARBA00023002"/>
    </source>
</evidence>
<dbReference type="HAMAP" id="MF_00713">
    <property type="entry name" value="GcvPB"/>
    <property type="match status" value="1"/>
</dbReference>
<accession>A0A916W5G7</accession>
<evidence type="ECO:0000256" key="5">
    <source>
        <dbReference type="HAMAP-Rule" id="MF_00713"/>
    </source>
</evidence>
<dbReference type="InterPro" id="IPR020581">
    <property type="entry name" value="GDC_P"/>
</dbReference>
<evidence type="ECO:0000256" key="6">
    <source>
        <dbReference type="SAM" id="MobiDB-lite"/>
    </source>
</evidence>
<dbReference type="InterPro" id="IPR015422">
    <property type="entry name" value="PyrdxlP-dep_Trfase_small"/>
</dbReference>
<comment type="caution">
    <text evidence="9">The sequence shown here is derived from an EMBL/GenBank/DDBJ whole genome shotgun (WGS) entry which is preliminary data.</text>
</comment>
<comment type="catalytic activity">
    <reaction evidence="4 5">
        <text>N(6)-[(R)-lipoyl]-L-lysyl-[glycine-cleavage complex H protein] + glycine + H(+) = N(6)-[(R)-S(8)-aminomethyldihydrolipoyl]-L-lysyl-[glycine-cleavage complex H protein] + CO2</text>
        <dbReference type="Rhea" id="RHEA:24304"/>
        <dbReference type="Rhea" id="RHEA-COMP:10494"/>
        <dbReference type="Rhea" id="RHEA-COMP:10495"/>
        <dbReference type="ChEBI" id="CHEBI:15378"/>
        <dbReference type="ChEBI" id="CHEBI:16526"/>
        <dbReference type="ChEBI" id="CHEBI:57305"/>
        <dbReference type="ChEBI" id="CHEBI:83099"/>
        <dbReference type="ChEBI" id="CHEBI:83143"/>
        <dbReference type="EC" id="1.4.4.2"/>
    </reaction>
</comment>
<dbReference type="Gene3D" id="3.40.640.10">
    <property type="entry name" value="Type I PLP-dependent aspartate aminotransferase-like (Major domain)"/>
    <property type="match status" value="1"/>
</dbReference>
<protein>
    <recommendedName>
        <fullName evidence="5">Probable glycine dehydrogenase (decarboxylating) subunit 2</fullName>
        <ecNumber evidence="5">1.4.4.2</ecNumber>
    </recommendedName>
    <alternativeName>
        <fullName evidence="5">Glycine cleavage system P-protein subunit 2</fullName>
    </alternativeName>
    <alternativeName>
        <fullName evidence="5">Glycine decarboxylase subunit 2</fullName>
    </alternativeName>
    <alternativeName>
        <fullName evidence="5">Glycine dehydrogenase (aminomethyl-transferring) subunit 2</fullName>
    </alternativeName>
</protein>
<dbReference type="GO" id="GO:0016594">
    <property type="term" value="F:glycine binding"/>
    <property type="evidence" value="ECO:0007669"/>
    <property type="project" value="TreeGrafter"/>
</dbReference>
<dbReference type="GO" id="GO:0005829">
    <property type="term" value="C:cytosol"/>
    <property type="evidence" value="ECO:0007669"/>
    <property type="project" value="TreeGrafter"/>
</dbReference>
<dbReference type="Pfam" id="PF00266">
    <property type="entry name" value="Aminotran_5"/>
    <property type="match status" value="1"/>
</dbReference>
<evidence type="ECO:0000313" key="9">
    <source>
        <dbReference type="EMBL" id="GGA68234.1"/>
    </source>
</evidence>
<keyword evidence="10" id="KW-1185">Reference proteome</keyword>
<evidence type="ECO:0000256" key="1">
    <source>
        <dbReference type="ARBA" id="ARBA00003788"/>
    </source>
</evidence>
<evidence type="ECO:0000259" key="7">
    <source>
        <dbReference type="Pfam" id="PF00266"/>
    </source>
</evidence>
<feature type="modified residue" description="N6-(pyridoxal phosphate)lysine" evidence="5">
    <location>
        <position position="304"/>
    </location>
</feature>
<dbReference type="GO" id="GO:0019464">
    <property type="term" value="P:glycine decarboxylation via glycine cleavage system"/>
    <property type="evidence" value="ECO:0007669"/>
    <property type="project" value="UniProtKB-UniRule"/>
</dbReference>
<dbReference type="PANTHER" id="PTHR11773">
    <property type="entry name" value="GLYCINE DEHYDROGENASE, DECARBOXYLATING"/>
    <property type="match status" value="1"/>
</dbReference>
<evidence type="ECO:0000256" key="4">
    <source>
        <dbReference type="ARBA" id="ARBA00049026"/>
    </source>
</evidence>
<dbReference type="GO" id="GO:0030170">
    <property type="term" value="F:pyridoxal phosphate binding"/>
    <property type="evidence" value="ECO:0007669"/>
    <property type="project" value="TreeGrafter"/>
</dbReference>
<dbReference type="EMBL" id="BMJB01000001">
    <property type="protein sequence ID" value="GGA68234.1"/>
    <property type="molecule type" value="Genomic_DNA"/>
</dbReference>
<dbReference type="PANTHER" id="PTHR11773:SF1">
    <property type="entry name" value="GLYCINE DEHYDROGENASE (DECARBOXYLATING), MITOCHONDRIAL"/>
    <property type="match status" value="1"/>
</dbReference>
<organism evidence="9 10">
    <name type="scientific">Edaphobacter acidisoli</name>
    <dbReference type="NCBI Taxonomy" id="2040573"/>
    <lineage>
        <taxon>Bacteria</taxon>
        <taxon>Pseudomonadati</taxon>
        <taxon>Acidobacteriota</taxon>
        <taxon>Terriglobia</taxon>
        <taxon>Terriglobales</taxon>
        <taxon>Acidobacteriaceae</taxon>
        <taxon>Edaphobacter</taxon>
    </lineage>
</organism>
<dbReference type="InterPro" id="IPR000192">
    <property type="entry name" value="Aminotrans_V_dom"/>
</dbReference>
<dbReference type="RefSeq" id="WP_229668847.1">
    <property type="nucleotide sequence ID" value="NZ_BMJB01000001.1"/>
</dbReference>
<dbReference type="InterPro" id="IPR023012">
    <property type="entry name" value="GcvPB"/>
</dbReference>
<comment type="function">
    <text evidence="1 5">The glycine cleavage system catalyzes the degradation of glycine. The P protein binds the alpha-amino group of glycine through its pyridoxal phosphate cofactor; CO(2) is released and the remaining methylamine moiety is then transferred to the lipoamide cofactor of the H protein.</text>
</comment>
<dbReference type="FunFam" id="3.90.1150.10:FF:000014">
    <property type="entry name" value="Probable glycine dehydrogenase (decarboxylating) subunit 2"/>
    <property type="match status" value="1"/>
</dbReference>